<dbReference type="STRING" id="670052.PA27867_1243"/>
<keyword evidence="3" id="KW-1185">Reference proteome</keyword>
<sequence length="238" mass="26726">MGQAEWVTVPISTRDVEGPIFFSQEEWDTVEAATARIIPTDHHPGAREAKVVRFIDRMLAGTQFVFPAADGIGWLRMEGREEQAWQERIALRQSLYSSGVKELDDIAVDRFGQRFVGLEGDQQDAVLETISGRPKPTPFSFDAPDDDGLGGAPAGNQPVNEDFLDFFPLLVLNTRQGFYADPVYGGNENRIGWAVIGFDGPPTLKSTMDGSYTTKKYMLPDAEWPYERHPEVLRYRRP</sequence>
<proteinExistence type="predicted"/>
<dbReference type="AlphaFoldDB" id="A0A1B1BHZ2"/>
<evidence type="ECO:0000256" key="1">
    <source>
        <dbReference type="SAM" id="MobiDB-lite"/>
    </source>
</evidence>
<name>A0A1B1BHZ2_9MICO</name>
<dbReference type="EMBL" id="CP016282">
    <property type="protein sequence ID" value="ANP72209.1"/>
    <property type="molecule type" value="Genomic_DNA"/>
</dbReference>
<dbReference type="PATRIC" id="fig|670052.7.peg.1293"/>
<dbReference type="InterPro" id="IPR027056">
    <property type="entry name" value="Gluconate_2DH_su3"/>
</dbReference>
<protein>
    <submittedName>
        <fullName evidence="2">Oxidoreductase</fullName>
    </submittedName>
</protein>
<dbReference type="Proteomes" id="UP000092582">
    <property type="component" value="Chromosome 1"/>
</dbReference>
<organism evidence="2 3">
    <name type="scientific">Cryobacterium arcticum</name>
    <dbReference type="NCBI Taxonomy" id="670052"/>
    <lineage>
        <taxon>Bacteria</taxon>
        <taxon>Bacillati</taxon>
        <taxon>Actinomycetota</taxon>
        <taxon>Actinomycetes</taxon>
        <taxon>Micrococcales</taxon>
        <taxon>Microbacteriaceae</taxon>
        <taxon>Cryobacterium</taxon>
    </lineage>
</organism>
<dbReference type="KEGG" id="cart:PA27867_1243"/>
<feature type="region of interest" description="Disordered" evidence="1">
    <location>
        <begin position="131"/>
        <end position="155"/>
    </location>
</feature>
<gene>
    <name evidence="2" type="ORF">PA27867_1243</name>
</gene>
<accession>A0A1B1BHZ2</accession>
<dbReference type="RefSeq" id="WP_066594518.1">
    <property type="nucleotide sequence ID" value="NZ_CP016282.1"/>
</dbReference>
<evidence type="ECO:0000313" key="2">
    <source>
        <dbReference type="EMBL" id="ANP72209.1"/>
    </source>
</evidence>
<dbReference type="Pfam" id="PF13618">
    <property type="entry name" value="Gluconate_2-dh3"/>
    <property type="match status" value="1"/>
</dbReference>
<evidence type="ECO:0000313" key="3">
    <source>
        <dbReference type="Proteomes" id="UP000092582"/>
    </source>
</evidence>
<reference evidence="2 3" key="1">
    <citation type="submission" date="2016-06" db="EMBL/GenBank/DDBJ databases">
        <title>Genome sequencing of Cryobacterium arcticum PAMC 27867.</title>
        <authorList>
            <person name="Lee J."/>
            <person name="Kim O.-S."/>
        </authorList>
    </citation>
    <scope>NUCLEOTIDE SEQUENCE [LARGE SCALE GENOMIC DNA]</scope>
    <source>
        <strain evidence="2 3">PAMC 27867</strain>
    </source>
</reference>
<dbReference type="OrthoDB" id="8400810at2"/>